<sequence length="711" mass="79928">MGHLTTLATCQLNQWALDFEGNLERILESIRQAKAAGASLRVGPELEITGYGCLDHFLESDIFLHSWEMIAKILSSKSCYDIILDIGAPVIHRNVRYNARIICFNGQILLIRPKLWLANDGNYREMRYFTPWGRVCHVEDYYLPRLIQNIVGKVKVPIGDAVISTRDTCLGAETCEELFTPSAPHAAMGLNGVEIFTNSSGSHHELRKLNTRISLILEATRKSGGIYLYSNQQGCDGDRLYYDGSAMIIINGEIVGQASQFSLNDVEVVTATVDLEEVRAFRCAPSRGLQAVQANAYQRIEVDFSLSVEGGALDAKLRPSKSFKPFIHPPEAEIAYGPACWLWDYVRRSRQGGFLIPLSGGIDSCATSVIVFSMCRLVVEAVKRGDEQVIKDVRSVCGEPEESTWQPSTPQEFCGRIFHTCYMGSENSSAETRNRAKDLAKDIGAYHTDLNIDSVATALKTLFTTVTGFVPQFRVHGGSNTENLALQNIQARIRMVVAYLFAQLLPVVRGRKAPGSLLVLGSANVDESLRGYLTKYDCSSADINPIGGISKTDLKAFIKWAGSQFELPILEDFITATPTAELEPITKDYVQSDEADMGMTYDELSVFGRLRKVHKLGPYGMFERLLHDWSDRMSPRQVYEKVRRFYWFYAINRHKMTTITPAYHAEAYSPDDNRFDLRPFLYPVFSWPYKKIEEMLKRHEDGEAKKEIKGE</sequence>
<dbReference type="FunFam" id="3.40.50.620:FF:000036">
    <property type="entry name" value="Glutamine-dependent NAD(+) synthetase"/>
    <property type="match status" value="1"/>
</dbReference>
<dbReference type="InterPro" id="IPR022310">
    <property type="entry name" value="NAD/GMP_synthase"/>
</dbReference>
<dbReference type="NCBIfam" id="TIGR00552">
    <property type="entry name" value="nadE"/>
    <property type="match status" value="1"/>
</dbReference>
<evidence type="ECO:0000259" key="9">
    <source>
        <dbReference type="PROSITE" id="PS50263"/>
    </source>
</evidence>
<proteinExistence type="inferred from homology"/>
<dbReference type="InterPro" id="IPR014445">
    <property type="entry name" value="Gln-dep_NAD_synthase"/>
</dbReference>
<evidence type="ECO:0000256" key="5">
    <source>
        <dbReference type="ARBA" id="ARBA00022840"/>
    </source>
</evidence>
<dbReference type="AlphaFoldDB" id="A0A0G2GDG3"/>
<comment type="caution">
    <text evidence="10">The sequence shown here is derived from an EMBL/GenBank/DDBJ whole genome shotgun (WGS) entry which is preliminary data.</text>
</comment>
<dbReference type="GO" id="GO:0003952">
    <property type="term" value="F:NAD+ synthase (glutamine-hydrolyzing) activity"/>
    <property type="evidence" value="ECO:0007669"/>
    <property type="project" value="UniProtKB-UniRule"/>
</dbReference>
<dbReference type="InterPro" id="IPR003694">
    <property type="entry name" value="NAD_synthase"/>
</dbReference>
<dbReference type="PANTHER" id="PTHR23090">
    <property type="entry name" value="NH 3 /GLUTAMINE-DEPENDENT NAD + SYNTHETASE"/>
    <property type="match status" value="1"/>
</dbReference>
<accession>A0A0G2GDG3</accession>
<dbReference type="EC" id="6.3.5.1" evidence="8"/>
<dbReference type="GO" id="GO:0009435">
    <property type="term" value="P:NAD+ biosynthetic process"/>
    <property type="evidence" value="ECO:0007669"/>
    <property type="project" value="UniProtKB-UniRule"/>
</dbReference>
<comment type="similarity">
    <text evidence="2 8">In the C-terminal section; belongs to the NAD synthetase family.</text>
</comment>
<dbReference type="InterPro" id="IPR014729">
    <property type="entry name" value="Rossmann-like_a/b/a_fold"/>
</dbReference>
<evidence type="ECO:0000256" key="2">
    <source>
        <dbReference type="ARBA" id="ARBA00007145"/>
    </source>
</evidence>
<protein>
    <recommendedName>
        <fullName evidence="8">Glutamine-dependent NAD(+) synthetase</fullName>
        <ecNumber evidence="8">6.3.5.1</ecNumber>
    </recommendedName>
    <alternativeName>
        <fullName evidence="8">NAD(+) synthase [glutamine-hydrolyzing]</fullName>
    </alternativeName>
</protein>
<organism evidence="10 11">
    <name type="scientific">Diplodia seriata</name>
    <dbReference type="NCBI Taxonomy" id="420778"/>
    <lineage>
        <taxon>Eukaryota</taxon>
        <taxon>Fungi</taxon>
        <taxon>Dikarya</taxon>
        <taxon>Ascomycota</taxon>
        <taxon>Pezizomycotina</taxon>
        <taxon>Dothideomycetes</taxon>
        <taxon>Dothideomycetes incertae sedis</taxon>
        <taxon>Botryosphaeriales</taxon>
        <taxon>Botryosphaeriaceae</taxon>
        <taxon>Diplodia</taxon>
    </lineage>
</organism>
<dbReference type="FunFam" id="3.60.110.10:FF:000003">
    <property type="entry name" value="Glutamine-dependent NAD(+) synthetase"/>
    <property type="match status" value="1"/>
</dbReference>
<dbReference type="SUPFAM" id="SSF52402">
    <property type="entry name" value="Adenine nucleotide alpha hydrolases-like"/>
    <property type="match status" value="1"/>
</dbReference>
<dbReference type="HAMAP" id="MF_02090">
    <property type="entry name" value="NadE_glutamine_dep"/>
    <property type="match status" value="1"/>
</dbReference>
<dbReference type="PANTHER" id="PTHR23090:SF9">
    <property type="entry name" value="GLUTAMINE-DEPENDENT NAD(+) SYNTHETASE"/>
    <property type="match status" value="1"/>
</dbReference>
<reference evidence="10 11" key="1">
    <citation type="submission" date="2015-03" db="EMBL/GenBank/DDBJ databases">
        <authorList>
            <person name="Morales-Cruz A."/>
            <person name="Amrine K.C."/>
            <person name="Cantu D."/>
        </authorList>
    </citation>
    <scope>NUCLEOTIDE SEQUENCE [LARGE SCALE GENOMIC DNA]</scope>
    <source>
        <strain evidence="10">DS831</strain>
    </source>
</reference>
<dbReference type="Proteomes" id="UP000034182">
    <property type="component" value="Unassembled WGS sequence"/>
</dbReference>
<dbReference type="GO" id="GO:0005737">
    <property type="term" value="C:cytoplasm"/>
    <property type="evidence" value="ECO:0007669"/>
    <property type="project" value="InterPro"/>
</dbReference>
<evidence type="ECO:0000256" key="6">
    <source>
        <dbReference type="ARBA" id="ARBA00023027"/>
    </source>
</evidence>
<comment type="catalytic activity">
    <reaction evidence="7 8">
        <text>deamido-NAD(+) + L-glutamine + ATP + H2O = L-glutamate + AMP + diphosphate + NAD(+) + H(+)</text>
        <dbReference type="Rhea" id="RHEA:24384"/>
        <dbReference type="ChEBI" id="CHEBI:15377"/>
        <dbReference type="ChEBI" id="CHEBI:15378"/>
        <dbReference type="ChEBI" id="CHEBI:29985"/>
        <dbReference type="ChEBI" id="CHEBI:30616"/>
        <dbReference type="ChEBI" id="CHEBI:33019"/>
        <dbReference type="ChEBI" id="CHEBI:57540"/>
        <dbReference type="ChEBI" id="CHEBI:58359"/>
        <dbReference type="ChEBI" id="CHEBI:58437"/>
        <dbReference type="ChEBI" id="CHEBI:456215"/>
        <dbReference type="EC" id="6.3.5.1"/>
    </reaction>
</comment>
<evidence type="ECO:0000313" key="11">
    <source>
        <dbReference type="Proteomes" id="UP000034182"/>
    </source>
</evidence>
<dbReference type="CDD" id="cd00553">
    <property type="entry name" value="NAD_synthase"/>
    <property type="match status" value="1"/>
</dbReference>
<comment type="pathway">
    <text evidence="1 8">Cofactor biosynthesis; NAD(+) biosynthesis; NAD(+) from deamido-NAD(+) (L-Gln route): step 1/1.</text>
</comment>
<evidence type="ECO:0000256" key="3">
    <source>
        <dbReference type="ARBA" id="ARBA00022598"/>
    </source>
</evidence>
<dbReference type="Gene3D" id="3.40.50.620">
    <property type="entry name" value="HUPs"/>
    <property type="match status" value="1"/>
</dbReference>
<dbReference type="CDD" id="cd07570">
    <property type="entry name" value="GAT_Gln-NAD-synth"/>
    <property type="match status" value="1"/>
</dbReference>
<feature type="domain" description="CN hydrolase" evidence="9">
    <location>
        <begin position="5"/>
        <end position="275"/>
    </location>
</feature>
<evidence type="ECO:0000256" key="7">
    <source>
        <dbReference type="ARBA" id="ARBA00052340"/>
    </source>
</evidence>
<reference evidence="10 11" key="2">
    <citation type="submission" date="2015-05" db="EMBL/GenBank/DDBJ databases">
        <title>Distinctive expansion of gene families associated with plant cell wall degradation and secondary metabolism in the genomes of grapevine trunk pathogens.</title>
        <authorList>
            <person name="Lawrence D.P."/>
            <person name="Travadon R."/>
            <person name="Rolshausen P.E."/>
            <person name="Baumgartner K."/>
        </authorList>
    </citation>
    <scope>NUCLEOTIDE SEQUENCE [LARGE SCALE GENOMIC DNA]</scope>
    <source>
        <strain evidence="10">DS831</strain>
    </source>
</reference>
<dbReference type="PROSITE" id="PS50263">
    <property type="entry name" value="CN_HYDROLASE"/>
    <property type="match status" value="1"/>
</dbReference>
<dbReference type="PIRSF" id="PIRSF006630">
    <property type="entry name" value="NADS_GAT"/>
    <property type="match status" value="1"/>
</dbReference>
<name>A0A0G2GDG3_9PEZI</name>
<dbReference type="GO" id="GO:0004359">
    <property type="term" value="F:glutaminase activity"/>
    <property type="evidence" value="ECO:0007669"/>
    <property type="project" value="InterPro"/>
</dbReference>
<keyword evidence="6 8" id="KW-0520">NAD</keyword>
<gene>
    <name evidence="10" type="ORF">UCDDS831_g07836</name>
</gene>
<evidence type="ECO:0000256" key="4">
    <source>
        <dbReference type="ARBA" id="ARBA00022741"/>
    </source>
</evidence>
<dbReference type="InterPro" id="IPR003010">
    <property type="entry name" value="C-N_Hydrolase"/>
</dbReference>
<evidence type="ECO:0000256" key="1">
    <source>
        <dbReference type="ARBA" id="ARBA00005188"/>
    </source>
</evidence>
<dbReference type="GO" id="GO:0005524">
    <property type="term" value="F:ATP binding"/>
    <property type="evidence" value="ECO:0007669"/>
    <property type="project" value="UniProtKB-UniRule"/>
</dbReference>
<keyword evidence="3 8" id="KW-0436">Ligase</keyword>
<dbReference type="InterPro" id="IPR036526">
    <property type="entry name" value="C-N_Hydrolase_sf"/>
</dbReference>
<evidence type="ECO:0000256" key="8">
    <source>
        <dbReference type="PIRNR" id="PIRNR006630"/>
    </source>
</evidence>
<dbReference type="Gene3D" id="3.60.110.10">
    <property type="entry name" value="Carbon-nitrogen hydrolase"/>
    <property type="match status" value="1"/>
</dbReference>
<dbReference type="UniPathway" id="UPA00253">
    <property type="reaction ID" value="UER00334"/>
</dbReference>
<dbReference type="Pfam" id="PF00795">
    <property type="entry name" value="CN_hydrolase"/>
    <property type="match status" value="1"/>
</dbReference>
<keyword evidence="4 8" id="KW-0547">Nucleotide-binding</keyword>
<dbReference type="SUPFAM" id="SSF56317">
    <property type="entry name" value="Carbon-nitrogen hydrolase"/>
    <property type="match status" value="1"/>
</dbReference>
<dbReference type="EMBL" id="LAQI01000202">
    <property type="protein sequence ID" value="KKY15110.1"/>
    <property type="molecule type" value="Genomic_DNA"/>
</dbReference>
<evidence type="ECO:0000313" key="10">
    <source>
        <dbReference type="EMBL" id="KKY15110.1"/>
    </source>
</evidence>
<dbReference type="Pfam" id="PF02540">
    <property type="entry name" value="NAD_synthase"/>
    <property type="match status" value="1"/>
</dbReference>
<keyword evidence="5 8" id="KW-0067">ATP-binding</keyword>